<evidence type="ECO:0000313" key="2">
    <source>
        <dbReference type="EMBL" id="TIH33682.1"/>
    </source>
</evidence>
<protein>
    <recommendedName>
        <fullName evidence="4">Head decoration protein</fullName>
    </recommendedName>
</protein>
<dbReference type="OrthoDB" id="5126276at2"/>
<name>A0A4T2BRY3_9MICO</name>
<accession>A0A4T2BRY3</accession>
<dbReference type="EMBL" id="QYRT01000033">
    <property type="protein sequence ID" value="TIH33682.1"/>
    <property type="molecule type" value="Genomic_DNA"/>
</dbReference>
<keyword evidence="3" id="KW-1185">Reference proteome</keyword>
<proteinExistence type="predicted"/>
<organism evidence="2 3">
    <name type="scientific">Subtercola vilae</name>
    <dbReference type="NCBI Taxonomy" id="2056433"/>
    <lineage>
        <taxon>Bacteria</taxon>
        <taxon>Bacillati</taxon>
        <taxon>Actinomycetota</taxon>
        <taxon>Actinomycetes</taxon>
        <taxon>Micrococcales</taxon>
        <taxon>Microbacteriaceae</taxon>
        <taxon>Subtercola</taxon>
    </lineage>
</organism>
<evidence type="ECO:0000313" key="3">
    <source>
        <dbReference type="Proteomes" id="UP000306192"/>
    </source>
</evidence>
<gene>
    <name evidence="2" type="ORF">D4765_14460</name>
</gene>
<feature type="chain" id="PRO_5038917651" description="Head decoration protein" evidence="1">
    <location>
        <begin position="21"/>
        <end position="149"/>
    </location>
</feature>
<keyword evidence="1" id="KW-0732">Signal</keyword>
<evidence type="ECO:0008006" key="4">
    <source>
        <dbReference type="Google" id="ProtNLM"/>
    </source>
</evidence>
<dbReference type="Proteomes" id="UP000306192">
    <property type="component" value="Unassembled WGS sequence"/>
</dbReference>
<dbReference type="AlphaFoldDB" id="A0A4T2BRY3"/>
<feature type="signal peptide" evidence="1">
    <location>
        <begin position="1"/>
        <end position="20"/>
    </location>
</feature>
<comment type="caution">
    <text evidence="2">The sequence shown here is derived from an EMBL/GenBank/DDBJ whole genome shotgun (WGS) entry which is preliminary data.</text>
</comment>
<evidence type="ECO:0000256" key="1">
    <source>
        <dbReference type="SAM" id="SignalP"/>
    </source>
</evidence>
<sequence>MTFYGDFVVPAALASPTDLAAWTGAAAPANAANLLRSATILVLDATESAYYAIDPLTGLATNAQTKQALNDATCIQVAAWLAFGYDPLSGGVMVAGVASSSGIGSARETYADALFAAQAKADAVTGLVPEATRVLRRKNLLVPQAWTFG</sequence>
<reference evidence="2 3" key="1">
    <citation type="journal article" date="2019" name="Microorganisms">
        <title>Systematic Affiliation and Genome Analysis of Subtercola vilae DB165(T) with Particular Emphasis on Cold Adaptation of an Isolate from a High-Altitude Cold Volcano Lake.</title>
        <authorList>
            <person name="Villalobos A.S."/>
            <person name="Wiese J."/>
            <person name="Imhoff J.F."/>
            <person name="Dorador C."/>
            <person name="Keller A."/>
            <person name="Hentschel U."/>
        </authorList>
    </citation>
    <scope>NUCLEOTIDE SEQUENCE [LARGE SCALE GENOMIC DNA]</scope>
    <source>
        <strain evidence="2 3">DB165</strain>
    </source>
</reference>
<dbReference type="RefSeq" id="WP_136643003.1">
    <property type="nucleotide sequence ID" value="NZ_QYRT01000033.1"/>
</dbReference>